<reference evidence="2" key="1">
    <citation type="journal article" date="2019" name="Microbiol. Immunol.">
        <title>Molecular and phenotypic characterization of Leptospira johnsonii sp. nov., Leptospira ellinghausenii sp. nov. and Leptospira ryugenii sp. nov. isolated from soil and water in Japan.</title>
        <authorList>
            <person name="Masuzawa T."/>
            <person name="Saito M."/>
            <person name="Nakao R."/>
            <person name="Nikaido Y."/>
            <person name="Matsumoto M."/>
            <person name="Ogawa M."/>
            <person name="Yokoyama M."/>
            <person name="Hidaka Y."/>
            <person name="Tomita J."/>
            <person name="Sakakibara K."/>
            <person name="Suzuki K."/>
            <person name="Yasuda S."/>
            <person name="Sato H."/>
            <person name="Yamaguchi M."/>
            <person name="Yoshida S.I."/>
            <person name="Koizumi N."/>
            <person name="Kawamura Y."/>
        </authorList>
    </citation>
    <scope>NUCLEOTIDE SEQUENCE [LARGE SCALE GENOMIC DNA]</scope>
    <source>
        <strain evidence="2">E18</strain>
    </source>
</reference>
<dbReference type="Proteomes" id="UP000245206">
    <property type="component" value="Unassembled WGS sequence"/>
</dbReference>
<dbReference type="EMBL" id="BFAZ01000015">
    <property type="protein sequence ID" value="GBF44563.1"/>
    <property type="molecule type" value="Genomic_DNA"/>
</dbReference>
<accession>A0A2P2DIS6</accession>
<evidence type="ECO:0000313" key="1">
    <source>
        <dbReference type="EMBL" id="GBF44563.1"/>
    </source>
</evidence>
<name>A0A2P2DIS6_9LEPT</name>
<gene>
    <name evidence="1" type="ORF">LPTSP2_38660</name>
</gene>
<keyword evidence="2" id="KW-1185">Reference proteome</keyword>
<comment type="caution">
    <text evidence="1">The sequence shown here is derived from an EMBL/GenBank/DDBJ whole genome shotgun (WGS) entry which is preliminary data.</text>
</comment>
<dbReference type="RefSeq" id="WP_108961533.1">
    <property type="nucleotide sequence ID" value="NZ_BFAZ01000015.1"/>
</dbReference>
<sequence>MTKPIKKVSKKISVVKTEKIKKLTYDKTKSINPEASDDGVVTYKISRELMQSIIDLRDDFSLEIANDYKGTYIEFLTEYFVNCTSSPEHFRNIDRLALLHEMLTATNTTDWFNNAYFGQYEYYYSYIADKKENQIEQHILFEKLKASFN</sequence>
<evidence type="ECO:0000313" key="2">
    <source>
        <dbReference type="Proteomes" id="UP000245206"/>
    </source>
</evidence>
<proteinExistence type="predicted"/>
<dbReference type="AlphaFoldDB" id="A0A2P2DIS6"/>
<organism evidence="1 2">
    <name type="scientific">Leptospira ellinghausenii</name>
    <dbReference type="NCBI Taxonomy" id="1917822"/>
    <lineage>
        <taxon>Bacteria</taxon>
        <taxon>Pseudomonadati</taxon>
        <taxon>Spirochaetota</taxon>
        <taxon>Spirochaetia</taxon>
        <taxon>Leptospirales</taxon>
        <taxon>Leptospiraceae</taxon>
        <taxon>Leptospira</taxon>
    </lineage>
</organism>
<protein>
    <submittedName>
        <fullName evidence="1">Uncharacterized protein</fullName>
    </submittedName>
</protein>